<evidence type="ECO:0000313" key="1">
    <source>
        <dbReference type="EMBL" id="QAS83195.1"/>
    </source>
</evidence>
<organism evidence="1 2">
    <name type="scientific">Rhizobium acidisoli</name>
    <dbReference type="NCBI Taxonomy" id="1538158"/>
    <lineage>
        <taxon>Bacteria</taxon>
        <taxon>Pseudomonadati</taxon>
        <taxon>Pseudomonadota</taxon>
        <taxon>Alphaproteobacteria</taxon>
        <taxon>Hyphomicrobiales</taxon>
        <taxon>Rhizobiaceae</taxon>
        <taxon>Rhizobium/Agrobacterium group</taxon>
        <taxon>Rhizobium</taxon>
    </lineage>
</organism>
<dbReference type="KEGG" id="rad:CO657_36135"/>
<name>A0AAE5WV70_9HYPH</name>
<protein>
    <submittedName>
        <fullName evidence="1">Uncharacterized protein</fullName>
    </submittedName>
</protein>
<evidence type="ECO:0000313" key="2">
    <source>
        <dbReference type="Proteomes" id="UP000220927"/>
    </source>
</evidence>
<dbReference type="EMBL" id="CP035002">
    <property type="protein sequence ID" value="QAS83195.1"/>
    <property type="molecule type" value="Genomic_DNA"/>
</dbReference>
<dbReference type="AlphaFoldDB" id="A0AAE5WV70"/>
<proteinExistence type="predicted"/>
<accession>A0AAE5WV70</accession>
<geneLocation type="plasmid" evidence="2">
    <name>prapfh23d</name>
</geneLocation>
<reference evidence="1 2" key="1">
    <citation type="submission" date="2019-01" db="EMBL/GenBank/DDBJ databases">
        <title>Genomic insights into the origins and evolution of symbiotic genes in the Phaseolus vulgaris microsymbionts.</title>
        <authorList>
            <person name="Tong W."/>
        </authorList>
    </citation>
    <scope>NUCLEOTIDE SEQUENCE [LARGE SCALE GENOMIC DNA]</scope>
    <source>
        <strain evidence="1 2">FH23</strain>
        <plasmid evidence="2">prapfh23d</plasmid>
    </source>
</reference>
<gene>
    <name evidence="1" type="ORF">CO657_36135</name>
</gene>
<keyword evidence="1" id="KW-0614">Plasmid</keyword>
<dbReference type="Proteomes" id="UP000220927">
    <property type="component" value="Plasmid pRapFH23d"/>
</dbReference>
<keyword evidence="2" id="KW-1185">Reference proteome</keyword>
<sequence length="83" mass="9904">MGIYETPVEMVWRHVVEGEKHLAAQMMLIERLRGKALPTEGAHALLESFYVSQAQHEEHLRRLMREQTLSLRDEQRNLLPRRW</sequence>